<dbReference type="GeneID" id="59454931"/>
<keyword evidence="6" id="KW-0472">Membrane</keyword>
<dbReference type="InterPro" id="IPR050131">
    <property type="entry name" value="Peptidase_S8_subtilisin-like"/>
</dbReference>
<keyword evidence="8" id="KW-0121">Carboxypeptidase</keyword>
<evidence type="ECO:0000256" key="2">
    <source>
        <dbReference type="ARBA" id="ARBA00022670"/>
    </source>
</evidence>
<dbReference type="Gene3D" id="3.40.50.200">
    <property type="entry name" value="Peptidase S8/S53 domain"/>
    <property type="match status" value="1"/>
</dbReference>
<dbReference type="PANTHER" id="PTHR43806:SF11">
    <property type="entry name" value="CEREVISIN-RELATED"/>
    <property type="match status" value="1"/>
</dbReference>
<dbReference type="InterPro" id="IPR013784">
    <property type="entry name" value="Carb-bd-like_fold"/>
</dbReference>
<feature type="domain" description="Peptidase S8/S53" evidence="7">
    <location>
        <begin position="177"/>
        <end position="475"/>
    </location>
</feature>
<dbReference type="Proteomes" id="UP000593766">
    <property type="component" value="Chromosome"/>
</dbReference>
<keyword evidence="3 5" id="KW-0378">Hydrolase</keyword>
<reference evidence="8 9" key="1">
    <citation type="submission" date="2020-10" db="EMBL/GenBank/DDBJ databases">
        <title>Complete genome sequence of Thermosphaera aggregans strain 3507.</title>
        <authorList>
            <person name="Zayulina K.S."/>
            <person name="Elcheninov A.G."/>
            <person name="Toshchakov S.V."/>
            <person name="Kublanov I.V."/>
            <person name="Kochetkova T.V."/>
        </authorList>
    </citation>
    <scope>NUCLEOTIDE SEQUENCE [LARGE SCALE GENOMIC DNA]</scope>
    <source>
        <strain evidence="8 9">3507</strain>
    </source>
</reference>
<evidence type="ECO:0000256" key="5">
    <source>
        <dbReference type="RuleBase" id="RU003355"/>
    </source>
</evidence>
<dbReference type="InterPro" id="IPR036852">
    <property type="entry name" value="Peptidase_S8/S53_dom_sf"/>
</dbReference>
<dbReference type="InterPro" id="IPR023828">
    <property type="entry name" value="Peptidase_S8_Ser-AS"/>
</dbReference>
<dbReference type="RefSeq" id="WP_193435964.1">
    <property type="nucleotide sequence ID" value="NZ_CP063144.1"/>
</dbReference>
<dbReference type="PROSITE" id="PS51892">
    <property type="entry name" value="SUBTILASE"/>
    <property type="match status" value="1"/>
</dbReference>
<dbReference type="GO" id="GO:0030246">
    <property type="term" value="F:carbohydrate binding"/>
    <property type="evidence" value="ECO:0007669"/>
    <property type="project" value="InterPro"/>
</dbReference>
<evidence type="ECO:0000256" key="6">
    <source>
        <dbReference type="SAM" id="Phobius"/>
    </source>
</evidence>
<evidence type="ECO:0000313" key="8">
    <source>
        <dbReference type="EMBL" id="QOR94162.1"/>
    </source>
</evidence>
<evidence type="ECO:0000313" key="9">
    <source>
        <dbReference type="Proteomes" id="UP000593766"/>
    </source>
</evidence>
<protein>
    <submittedName>
        <fullName evidence="8">Carboxypeptidase regulatory-like domain-containing protein</fullName>
    </submittedName>
</protein>
<keyword evidence="6" id="KW-0812">Transmembrane</keyword>
<dbReference type="InterPro" id="IPR000209">
    <property type="entry name" value="Peptidase_S8/S53_dom"/>
</dbReference>
<comment type="similarity">
    <text evidence="1 5">Belongs to the peptidase S8 family.</text>
</comment>
<evidence type="ECO:0000256" key="1">
    <source>
        <dbReference type="ARBA" id="ARBA00011073"/>
    </source>
</evidence>
<keyword evidence="6" id="KW-1133">Transmembrane helix</keyword>
<dbReference type="PROSITE" id="PS00136">
    <property type="entry name" value="SUBTILASE_ASP"/>
    <property type="match status" value="1"/>
</dbReference>
<dbReference type="Gene3D" id="2.60.40.1120">
    <property type="entry name" value="Carboxypeptidase-like, regulatory domain"/>
    <property type="match status" value="4"/>
</dbReference>
<keyword evidence="4 5" id="KW-0720">Serine protease</keyword>
<dbReference type="KEGG" id="tcs:IMZ38_05895"/>
<keyword evidence="9" id="KW-1185">Reference proteome</keyword>
<dbReference type="SUPFAM" id="SSF49464">
    <property type="entry name" value="Carboxypeptidase regulatory domain-like"/>
    <property type="match status" value="3"/>
</dbReference>
<dbReference type="PROSITE" id="PS00138">
    <property type="entry name" value="SUBTILASE_SER"/>
    <property type="match status" value="1"/>
</dbReference>
<dbReference type="Pfam" id="PF13620">
    <property type="entry name" value="CarboxypepD_reg"/>
    <property type="match status" value="4"/>
</dbReference>
<proteinExistence type="inferred from homology"/>
<evidence type="ECO:0000256" key="3">
    <source>
        <dbReference type="ARBA" id="ARBA00022801"/>
    </source>
</evidence>
<evidence type="ECO:0000256" key="4">
    <source>
        <dbReference type="ARBA" id="ARBA00022825"/>
    </source>
</evidence>
<gene>
    <name evidence="8" type="ORF">IMZ38_05895</name>
</gene>
<feature type="transmembrane region" description="Helical" evidence="6">
    <location>
        <begin position="1731"/>
        <end position="1751"/>
    </location>
</feature>
<dbReference type="InterPro" id="IPR008969">
    <property type="entry name" value="CarboxyPept-like_regulatory"/>
</dbReference>
<dbReference type="PRINTS" id="PR00723">
    <property type="entry name" value="SUBTILISIN"/>
</dbReference>
<keyword evidence="2 5" id="KW-0645">Protease</keyword>
<dbReference type="SUPFAM" id="SSF49452">
    <property type="entry name" value="Starch-binding domain-like"/>
    <property type="match status" value="1"/>
</dbReference>
<accession>A0A7M1USV7</accession>
<dbReference type="SUPFAM" id="SSF52743">
    <property type="entry name" value="Subtilisin-like"/>
    <property type="match status" value="1"/>
</dbReference>
<dbReference type="OrthoDB" id="27270at2157"/>
<dbReference type="GO" id="GO:0004180">
    <property type="term" value="F:carboxypeptidase activity"/>
    <property type="evidence" value="ECO:0007669"/>
    <property type="project" value="UniProtKB-KW"/>
</dbReference>
<dbReference type="Pfam" id="PF00082">
    <property type="entry name" value="Peptidase_S8"/>
    <property type="match status" value="1"/>
</dbReference>
<evidence type="ECO:0000259" key="7">
    <source>
        <dbReference type="Pfam" id="PF00082"/>
    </source>
</evidence>
<dbReference type="PANTHER" id="PTHR43806">
    <property type="entry name" value="PEPTIDASE S8"/>
    <property type="match status" value="1"/>
</dbReference>
<dbReference type="InterPro" id="IPR015500">
    <property type="entry name" value="Peptidase_S8_subtilisin-rel"/>
</dbReference>
<organism evidence="8 9">
    <name type="scientific">Thermosphaera chiliense</name>
    <dbReference type="NCBI Taxonomy" id="3402707"/>
    <lineage>
        <taxon>Archaea</taxon>
        <taxon>Thermoproteota</taxon>
        <taxon>Thermoprotei</taxon>
        <taxon>Desulfurococcales</taxon>
        <taxon>Desulfurococcaceae</taxon>
        <taxon>Thermosphaera</taxon>
    </lineage>
</organism>
<dbReference type="EMBL" id="CP063144">
    <property type="protein sequence ID" value="QOR94162.1"/>
    <property type="molecule type" value="Genomic_DNA"/>
</dbReference>
<sequence length="1754" mass="189604">MSHKSINVILLVFILITSLSTPLAASQGNDEVLQKIHPNLLKNIGTLDSNVFVEVVIRLKPLPDNVRTLVKGDYNLAVASLKSWASYTQEPIVRMINMKGGVILNRFWLDNVILARVPVSLVKILATHPDVVKIFENFRVEVIRPVERESIEPDQLVSSWGIFKIRANEVWSLGYTGEGIRIAVLDTGVDITHPALAGKMLTLDPSSPYYPGGWMEFDASGNPVLSMPHDTDGHGTHTSGTALGGDTSEILIGVAPGATLMHGLVLPGGGGTFAQVLAGMQWAVEPFYLVGGTPVPTGLPAHVVSMSFGANEYYGNDLLPAIENMLLANIIPVASIGNSGPGTSGNPGNIWGVFGIGATDINDNVASWSSGKVVSWPSPPPTWPFFDMYPSTYVKPDLSAPGVSITSSVPGGGYEAWSGTSMAAPHVSGLVALVLQAAGWVYFDVMDTPEKVYMILNSTAIDFGDPGLDTRYGWGRVDAYEAVRKAQEYAKKSGVEGFVTDVVSGEPIPWAKVIVVETNQSFKVNGTGYFKIPLDPGNYTLRFEAWGYQSIEVPVTVVLLNGTITGVVFDAITTTPIQGANVTVVELGLTVETDENGTYQFSVPPGTYTLAAEATGYRSAETTVTVDEAEVVVVNFPLYPLGNGTLYGYVYNAVNNTPIQDAIVYTYVSGELVYNVTDSTGYYQLSLPSGTYLVRAYKPGFVEANATVTLAPAASVQQDFYLQPIPPTVVVLGNIYSYTRPHIIEIVQGLGLPAVNYTDVTVLINDWVNGLINPKVVVINYFKPDRYTYPALADVLALLLLADASGSTLIFLGTSYAGYTALDVLQYYNSTLVNNSYPAPYSNLYRYPTYTYVQAHMLNLSHPVFNGVTPDIPPNRFYVCSSGYCDYKVYNFTDPTGRLSILAYVNDTMTGYEGYFGVGVAEWMSNSNVPWYYLGSWAESYWVQYIEPGADGVYSNNTKKVLENAVLLGWTAIPSLGSPDLSRLVKALSILKSTPNSGGFVVSRGIEKNIYTRVDVALERLPYGFVEGWVLGSDGAVLSNAVIQVLGTPVTARTDENGYFKFWLPEGSYVLEVKAPGYKSVFLEVEVSVNETVNLGEIVLKRLPRIGIMWDYAGTFKYVFEKNGWYANTYTSLPALTNDVLAGLIDVVIYSGDYGVPFPSSTEFSEFLNATFEKGVGVIWMDSYGLYGYGIKVLNMYLGDPASVGYGGGAGELFIRVDRPHPLFRGYPVGSMIMINSWTGADYSYFSGFSGITIGSLYVGGVRRGDAVAFKEFDNGVKWVLLSSFAITSWNTPDTFTDDFWNIVLNSAKWLVLKPLQVYIDNPLLHVGDSYTLTITGAEANDTLAIMIDGEIVDYVTSNENGTAIYSGVLKLVPGGPHQFEVMNIDETHYGSAEFYVLPKIVISPTIITVPGRVAVEVTGLNPLQPVYVYLDGNFLSIKTSNVSGAFAATLNIPLVDEGAHEVLIADMQGETIVSGGILVVSKLDMILNNTQQTLITLDQLNAKIIEIRDNLVMINTSLGVINVKLTDIIGMLNVLNATIVEVRDGVVLLDSKIGALALNVSTLLQYAEEISSEIVGLRGDVVMINTSLGVINVKLNNIIELLGALDARLSLINDTMVLVKTKIGDVQLSINQLSGALDSVNATLVGLIRDEAGRIIGVINTKTGDILAEFDVIKQLLNEKLPVTTGQLSNALSTLQTSVSSISQKLDDLSSKLDDLRAKSEEGVAGLSSYALASIVLSIIVLGLLGYVGFVKK</sequence>
<dbReference type="GO" id="GO:0004252">
    <property type="term" value="F:serine-type endopeptidase activity"/>
    <property type="evidence" value="ECO:0007669"/>
    <property type="project" value="InterPro"/>
</dbReference>
<dbReference type="InterPro" id="IPR023827">
    <property type="entry name" value="Peptidase_S8_Asp-AS"/>
</dbReference>
<dbReference type="GO" id="GO:0006508">
    <property type="term" value="P:proteolysis"/>
    <property type="evidence" value="ECO:0007669"/>
    <property type="project" value="UniProtKB-KW"/>
</dbReference>
<name>A0A7M1USV7_9CREN</name>